<organism evidence="1">
    <name type="scientific">marine sediment metagenome</name>
    <dbReference type="NCBI Taxonomy" id="412755"/>
    <lineage>
        <taxon>unclassified sequences</taxon>
        <taxon>metagenomes</taxon>
        <taxon>ecological metagenomes</taxon>
    </lineage>
</organism>
<name>A0A0F8Y4E2_9ZZZZ</name>
<dbReference type="PANTHER" id="PTHR42146:SF1">
    <property type="entry name" value="OLIGORIBONUCLEASE NRNB"/>
    <property type="match status" value="1"/>
</dbReference>
<dbReference type="AlphaFoldDB" id="A0A0F8Y4E2"/>
<dbReference type="EMBL" id="LAZR01059115">
    <property type="protein sequence ID" value="KKK68475.1"/>
    <property type="molecule type" value="Genomic_DNA"/>
</dbReference>
<evidence type="ECO:0008006" key="2">
    <source>
        <dbReference type="Google" id="ProtNLM"/>
    </source>
</evidence>
<proteinExistence type="predicted"/>
<gene>
    <name evidence="1" type="ORF">LCGC14_2943690</name>
</gene>
<protein>
    <recommendedName>
        <fullName evidence="2">DHHA1 domain-containing protein</fullName>
    </recommendedName>
</protein>
<comment type="caution">
    <text evidence="1">The sequence shown here is derived from an EMBL/GenBank/DDBJ whole genome shotgun (WGS) entry which is preliminary data.</text>
</comment>
<evidence type="ECO:0000313" key="1">
    <source>
        <dbReference type="EMBL" id="KKK68475.1"/>
    </source>
</evidence>
<dbReference type="InterPro" id="IPR052968">
    <property type="entry name" value="Nucleotide_metab_enz"/>
</dbReference>
<dbReference type="PANTHER" id="PTHR42146">
    <property type="entry name" value="3',5'-CYCLIC-NUCLEOTIDE PHOSPHODIESTERASE"/>
    <property type="match status" value="1"/>
</dbReference>
<sequence length="295" mass="34039">MKCFYHNDADGKCAGFWVHQNVGIQDMGLYNDMPQMIPIDYRLPFPMDTIRPNEQVYIVDYSIAPEEMKSLLNITGDVTWIDHHKTAIEKYEDFSLPIRGVRHDGVAGCMLTYCYIHHMTPGRGVGDIKPFDMSMTKDAPMFTKLIADWDVWKFDYGDDSRYFQTAFNAYDFSPTSQRWGKFWEDAYYDTEMIEQGKIMLRFRDGWAKQYMDLGFETIFENNKCFAVNLGHCNSDYFKSKNGFDIFIPFVFDGTRYTVSLYSTTVDVSIIAKKYGGGGHKEASGFVCTELPFGGQ</sequence>
<dbReference type="InterPro" id="IPR038763">
    <property type="entry name" value="DHH_sf"/>
</dbReference>
<dbReference type="SUPFAM" id="SSF64182">
    <property type="entry name" value="DHH phosphoesterases"/>
    <property type="match status" value="1"/>
</dbReference>
<dbReference type="Gene3D" id="3.10.310.30">
    <property type="match status" value="1"/>
</dbReference>
<accession>A0A0F8Y4E2</accession>
<reference evidence="1" key="1">
    <citation type="journal article" date="2015" name="Nature">
        <title>Complex archaea that bridge the gap between prokaryotes and eukaryotes.</title>
        <authorList>
            <person name="Spang A."/>
            <person name="Saw J.H."/>
            <person name="Jorgensen S.L."/>
            <person name="Zaremba-Niedzwiedzka K."/>
            <person name="Martijn J."/>
            <person name="Lind A.E."/>
            <person name="van Eijk R."/>
            <person name="Schleper C."/>
            <person name="Guy L."/>
            <person name="Ettema T.J."/>
        </authorList>
    </citation>
    <scope>NUCLEOTIDE SEQUENCE</scope>
</reference>